<dbReference type="STRING" id="572036.SAMN05661099_1190"/>
<dbReference type="Pfam" id="PF07728">
    <property type="entry name" value="AAA_5"/>
    <property type="match status" value="1"/>
</dbReference>
<accession>A0A1T5B1S4</accession>
<dbReference type="InterPro" id="IPR027417">
    <property type="entry name" value="P-loop_NTPase"/>
</dbReference>
<protein>
    <submittedName>
        <fullName evidence="2">AAA domain (Dynein-related subfamily)</fullName>
    </submittedName>
</protein>
<dbReference type="PANTHER" id="PTHR37291:SF1">
    <property type="entry name" value="TYPE IV METHYL-DIRECTED RESTRICTION ENZYME ECOKMCRB SUBUNIT"/>
    <property type="match status" value="1"/>
</dbReference>
<dbReference type="Gene3D" id="3.40.50.300">
    <property type="entry name" value="P-loop containing nucleotide triphosphate hydrolases"/>
    <property type="match status" value="2"/>
</dbReference>
<feature type="domain" description="AAA+ ATPase" evidence="1">
    <location>
        <begin position="222"/>
        <end position="608"/>
    </location>
</feature>
<dbReference type="SMART" id="SM00382">
    <property type="entry name" value="AAA"/>
    <property type="match status" value="1"/>
</dbReference>
<evidence type="ECO:0000313" key="2">
    <source>
        <dbReference type="EMBL" id="SKB40930.1"/>
    </source>
</evidence>
<dbReference type="PANTHER" id="PTHR37291">
    <property type="entry name" value="5-METHYLCYTOSINE-SPECIFIC RESTRICTION ENZYME B"/>
    <property type="match status" value="1"/>
</dbReference>
<dbReference type="RefSeq" id="WP_221406203.1">
    <property type="nucleotide sequence ID" value="NZ_FUYR01000001.1"/>
</dbReference>
<gene>
    <name evidence="2" type="ORF">SAMN05661099_1190</name>
</gene>
<dbReference type="InterPro" id="IPR003593">
    <property type="entry name" value="AAA+_ATPase"/>
</dbReference>
<dbReference type="GO" id="GO:0016887">
    <property type="term" value="F:ATP hydrolysis activity"/>
    <property type="evidence" value="ECO:0007669"/>
    <property type="project" value="InterPro"/>
</dbReference>
<evidence type="ECO:0000313" key="3">
    <source>
        <dbReference type="Proteomes" id="UP000189981"/>
    </source>
</evidence>
<dbReference type="InterPro" id="IPR011704">
    <property type="entry name" value="ATPase_dyneun-rel_AAA"/>
</dbReference>
<dbReference type="SUPFAM" id="SSF52540">
    <property type="entry name" value="P-loop containing nucleoside triphosphate hydrolases"/>
    <property type="match status" value="1"/>
</dbReference>
<dbReference type="EMBL" id="FUYR01000001">
    <property type="protein sequence ID" value="SKB40930.1"/>
    <property type="molecule type" value="Genomic_DNA"/>
</dbReference>
<name>A0A1T5B1S4_9SPHI</name>
<keyword evidence="3" id="KW-1185">Reference proteome</keyword>
<dbReference type="InterPro" id="IPR052934">
    <property type="entry name" value="Methyl-DNA_Rec/Restrict_Enz"/>
</dbReference>
<evidence type="ECO:0000259" key="1">
    <source>
        <dbReference type="SMART" id="SM00382"/>
    </source>
</evidence>
<reference evidence="3" key="1">
    <citation type="submission" date="2017-02" db="EMBL/GenBank/DDBJ databases">
        <authorList>
            <person name="Varghese N."/>
            <person name="Submissions S."/>
        </authorList>
    </citation>
    <scope>NUCLEOTIDE SEQUENCE [LARGE SCALE GENOMIC DNA]</scope>
    <source>
        <strain evidence="3">DSM 22385</strain>
    </source>
</reference>
<proteinExistence type="predicted"/>
<dbReference type="Proteomes" id="UP000189981">
    <property type="component" value="Unassembled WGS sequence"/>
</dbReference>
<dbReference type="AlphaFoldDB" id="A0A1T5B1S4"/>
<sequence>MESLKKIINNIQVWDGWLNSYKKFVPMFIKEASTGQAWDKWDKEAFFEYFEKSNGQCVSSLKQGYFTKSERDEIKKNWDTIAPHIERIAKSQDVPLFVEYELLKKEIRKYTNQDRRAATYRMIAGLQPNLLCTIVKEEDLRNLYHSLIKEDDNKLPRYQYNWFKDSVEICNLFKTSSGSANPIDLITLPWQVKEYLENEHEIKAIPASKSMILKETLNLLKYKKQIILQGPPGTGKTRLAKMIAQDILLDEMPPFTLTKEIIKNYMVPGLKFPSAKDRIEYEVEKVGSSGISIIASSKNSYVPLYNEIITAYNDQVWDKEGAITKGNDSYSAAIAKYIYIKQQEDRTKIEDSPQFRLIQFHPSYTYEDFVRGIVAETKGERIEYKNVNKILGKFADEAFNNLELSKTDNSKVQKSLWVDSNFEDFKEEIRIHVENQPITLSNNITVFDVEPNCFRYAKDWSVPSRINFKDFKILLAAVLNGTLQIDDNRIPKELSVHAHYRFTYYLALLRLFFEKHNFNQTQDKQPLKNYVLIIDEINRANLSSVLGELIYALEYRGDKVESMYEVENENSLVLPSNLYIIGTMNTADRSVGHIDYAVRRRFAFVDILPEKLEDTDEMIFFPDLFKQVAELFIKNHDEYLGDKSLPLIRADYLSPEFEAKDVWLGHSYFIQKKVKGTGELVPKDFGIRVKYEIIPILREYVKDGVLNEKAIAKIDEIEKAHSV</sequence>
<dbReference type="GO" id="GO:0005524">
    <property type="term" value="F:ATP binding"/>
    <property type="evidence" value="ECO:0007669"/>
    <property type="project" value="InterPro"/>
</dbReference>
<organism evidence="2 3">
    <name type="scientific">Daejeonella lutea</name>
    <dbReference type="NCBI Taxonomy" id="572036"/>
    <lineage>
        <taxon>Bacteria</taxon>
        <taxon>Pseudomonadati</taxon>
        <taxon>Bacteroidota</taxon>
        <taxon>Sphingobacteriia</taxon>
        <taxon>Sphingobacteriales</taxon>
        <taxon>Sphingobacteriaceae</taxon>
        <taxon>Daejeonella</taxon>
    </lineage>
</organism>